<feature type="signal peptide" evidence="1">
    <location>
        <begin position="1"/>
        <end position="23"/>
    </location>
</feature>
<dbReference type="PANTHER" id="PTHR37017">
    <property type="entry name" value="AB HYDROLASE-1 DOMAIN-CONTAINING PROTEIN-RELATED"/>
    <property type="match status" value="1"/>
</dbReference>
<dbReference type="Proteomes" id="UP000198802">
    <property type="component" value="Unassembled WGS sequence"/>
</dbReference>
<dbReference type="InterPro" id="IPR029058">
    <property type="entry name" value="AB_hydrolase_fold"/>
</dbReference>
<evidence type="ECO:0000256" key="1">
    <source>
        <dbReference type="SAM" id="SignalP"/>
    </source>
</evidence>
<reference evidence="4" key="1">
    <citation type="submission" date="2015-11" db="EMBL/GenBank/DDBJ databases">
        <authorList>
            <person name="Varghese N."/>
        </authorList>
    </citation>
    <scope>NUCLEOTIDE SEQUENCE [LARGE SCALE GENOMIC DNA]</scope>
    <source>
        <strain evidence="4">DSM 45899</strain>
    </source>
</reference>
<keyword evidence="1" id="KW-0732">Signal</keyword>
<feature type="domain" description="AB hydrolase-1" evidence="2">
    <location>
        <begin position="53"/>
        <end position="270"/>
    </location>
</feature>
<evidence type="ECO:0000313" key="4">
    <source>
        <dbReference type="Proteomes" id="UP000198802"/>
    </source>
</evidence>
<evidence type="ECO:0000313" key="3">
    <source>
        <dbReference type="EMBL" id="CUU58149.1"/>
    </source>
</evidence>
<sequence>MTTATRRTLLAGSAAVATGSAFAAGSVLTASAALAASAAQAHTRGDGGQKPTVVLVHGAFADASGWNDVATRLIRDGYPVIAPPNPLRGVAADSAYLASILATLEGPLVVAAHSYGGILATNAATGNANVKALVYVAAFAPDQGETLLGLQTKYPGSRLDESALDFRPHGDGVDGYIRKEVFRDVFAGDVPKATTDLMWAGQRPGDVRTLQEPSGAPAWRSIPSWYLVARDDRVLPAAAQRFMAQRAGARTVEVGASHVAMIAQPAATADLIRRAAAR</sequence>
<dbReference type="RefSeq" id="WP_091280787.1">
    <property type="nucleotide sequence ID" value="NZ_FAOZ01000017.1"/>
</dbReference>
<dbReference type="InterPro" id="IPR006311">
    <property type="entry name" value="TAT_signal"/>
</dbReference>
<dbReference type="EMBL" id="FAOZ01000017">
    <property type="protein sequence ID" value="CUU58149.1"/>
    <property type="molecule type" value="Genomic_DNA"/>
</dbReference>
<dbReference type="SUPFAM" id="SSF53474">
    <property type="entry name" value="alpha/beta-Hydrolases"/>
    <property type="match status" value="1"/>
</dbReference>
<dbReference type="Gene3D" id="3.40.50.1820">
    <property type="entry name" value="alpha/beta hydrolase"/>
    <property type="match status" value="1"/>
</dbReference>
<evidence type="ECO:0000259" key="2">
    <source>
        <dbReference type="Pfam" id="PF12697"/>
    </source>
</evidence>
<name>A0A0S4QRC2_9ACTN</name>
<dbReference type="InterPro" id="IPR000073">
    <property type="entry name" value="AB_hydrolase_1"/>
</dbReference>
<proteinExistence type="predicted"/>
<dbReference type="PANTHER" id="PTHR37017:SF11">
    <property type="entry name" value="ESTERASE_LIPASE_THIOESTERASE DOMAIN-CONTAINING PROTEIN"/>
    <property type="match status" value="1"/>
</dbReference>
<organism evidence="3 4">
    <name type="scientific">Parafrankia irregularis</name>
    <dbReference type="NCBI Taxonomy" id="795642"/>
    <lineage>
        <taxon>Bacteria</taxon>
        <taxon>Bacillati</taxon>
        <taxon>Actinomycetota</taxon>
        <taxon>Actinomycetes</taxon>
        <taxon>Frankiales</taxon>
        <taxon>Frankiaceae</taxon>
        <taxon>Parafrankia</taxon>
    </lineage>
</organism>
<dbReference type="InterPro" id="IPR052897">
    <property type="entry name" value="Sec-Metab_Biosynth_Hydrolase"/>
</dbReference>
<dbReference type="Pfam" id="PF12697">
    <property type="entry name" value="Abhydrolase_6"/>
    <property type="match status" value="1"/>
</dbReference>
<keyword evidence="4" id="KW-1185">Reference proteome</keyword>
<feature type="chain" id="PRO_5006626426" evidence="1">
    <location>
        <begin position="24"/>
        <end position="278"/>
    </location>
</feature>
<accession>A0A0S4QRC2</accession>
<protein>
    <submittedName>
        <fullName evidence="3">Pimeloyl-ACP methyl ester carboxylesterase</fullName>
    </submittedName>
</protein>
<dbReference type="AlphaFoldDB" id="A0A0S4QRC2"/>
<dbReference type="PROSITE" id="PS51318">
    <property type="entry name" value="TAT"/>
    <property type="match status" value="1"/>
</dbReference>
<dbReference type="GO" id="GO:0003824">
    <property type="term" value="F:catalytic activity"/>
    <property type="evidence" value="ECO:0007669"/>
    <property type="project" value="UniProtKB-ARBA"/>
</dbReference>
<gene>
    <name evidence="3" type="ORF">Ga0074812_11758</name>
</gene>